<dbReference type="GO" id="GO:0004222">
    <property type="term" value="F:metalloendopeptidase activity"/>
    <property type="evidence" value="ECO:0007669"/>
    <property type="project" value="InterPro"/>
</dbReference>
<evidence type="ECO:0000313" key="10">
    <source>
        <dbReference type="Proteomes" id="UP000030106"/>
    </source>
</evidence>
<evidence type="ECO:0000256" key="4">
    <source>
        <dbReference type="ARBA" id="ARBA00022801"/>
    </source>
</evidence>
<evidence type="ECO:0000313" key="9">
    <source>
        <dbReference type="EMBL" id="KGQ04365.1"/>
    </source>
</evidence>
<dbReference type="GO" id="GO:0006508">
    <property type="term" value="P:proteolysis"/>
    <property type="evidence" value="ECO:0007669"/>
    <property type="project" value="UniProtKB-KW"/>
</dbReference>
<dbReference type="Proteomes" id="UP000030106">
    <property type="component" value="Unassembled WGS sequence"/>
</dbReference>
<dbReference type="SUPFAM" id="SSF55486">
    <property type="entry name" value="Metalloproteases ('zincins'), catalytic domain"/>
    <property type="match status" value="1"/>
</dbReference>
<dbReference type="Gene3D" id="1.10.1370.10">
    <property type="entry name" value="Neurolysin, domain 3"/>
    <property type="match status" value="1"/>
</dbReference>
<protein>
    <submittedName>
        <fullName evidence="9">Saccharolysin</fullName>
    </submittedName>
</protein>
<dbReference type="InterPro" id="IPR024080">
    <property type="entry name" value="Neurolysin/TOP_N"/>
</dbReference>
<organism evidence="9 10">
    <name type="scientific">Beauveria bassiana D1-5</name>
    <dbReference type="NCBI Taxonomy" id="1245745"/>
    <lineage>
        <taxon>Eukaryota</taxon>
        <taxon>Fungi</taxon>
        <taxon>Dikarya</taxon>
        <taxon>Ascomycota</taxon>
        <taxon>Pezizomycotina</taxon>
        <taxon>Sordariomycetes</taxon>
        <taxon>Hypocreomycetidae</taxon>
        <taxon>Hypocreales</taxon>
        <taxon>Cordycipitaceae</taxon>
        <taxon>Beauveria</taxon>
    </lineage>
</organism>
<dbReference type="InterPro" id="IPR024077">
    <property type="entry name" value="Neurolysin/TOP_dom2"/>
</dbReference>
<dbReference type="eggNOG" id="KOG2089">
    <property type="taxonomic scope" value="Eukaryota"/>
</dbReference>
<evidence type="ECO:0000256" key="1">
    <source>
        <dbReference type="ARBA" id="ARBA00006040"/>
    </source>
</evidence>
<dbReference type="Gene3D" id="1.20.1050.40">
    <property type="entry name" value="Endopeptidase. Chain P, domain 1"/>
    <property type="match status" value="1"/>
</dbReference>
<dbReference type="AlphaFoldDB" id="A0A0A2VE43"/>
<keyword evidence="2 7" id="KW-0645">Protease</keyword>
<gene>
    <name evidence="9" type="ORF">BBAD15_g10389</name>
</gene>
<dbReference type="InterPro" id="IPR024079">
    <property type="entry name" value="MetalloPept_cat_dom_sf"/>
</dbReference>
<dbReference type="PANTHER" id="PTHR11804:SF84">
    <property type="entry name" value="SACCHAROLYSIN"/>
    <property type="match status" value="1"/>
</dbReference>
<keyword evidence="5 7" id="KW-0862">Zinc</keyword>
<comment type="cofactor">
    <cofactor evidence="7">
        <name>Zn(2+)</name>
        <dbReference type="ChEBI" id="CHEBI:29105"/>
    </cofactor>
    <text evidence="7">Binds 1 zinc ion.</text>
</comment>
<dbReference type="Gene3D" id="3.40.390.10">
    <property type="entry name" value="Collagenase (Catalytic Domain)"/>
    <property type="match status" value="1"/>
</dbReference>
<keyword evidence="4 7" id="KW-0378">Hydrolase</keyword>
<dbReference type="InterPro" id="IPR045090">
    <property type="entry name" value="Pept_M3A_M3B"/>
</dbReference>
<keyword evidence="3 7" id="KW-0479">Metal-binding</keyword>
<dbReference type="GO" id="GO:0006518">
    <property type="term" value="P:peptide metabolic process"/>
    <property type="evidence" value="ECO:0007669"/>
    <property type="project" value="TreeGrafter"/>
</dbReference>
<dbReference type="OrthoDB" id="534666at2759"/>
<sequence>MCQDEFEIAAVCPQPLPRIYSADEIVPVFERIIIRINATRDHILRNVTKDDASFDTVVRPLVDVEQENNSDIGVIWMLQYGAPDKETHDAFSKARQLLISAEASWNASEEMYTLLGAARDNEKDLDIASKLLLDKTLLEYKLSGCGTISKEDKEAFAKDTMDLENLLAEARSNIAQESGGIWLADEDLQDLPADELDRIKKHKQPMETPPQEGMTFVPFSNGGTVAVLTFACNPDVRKKMYLADQKKLLRNIPLLRDIVKRRQNLAQRLGYNTHAERRMETRLLKGPDQVKELLNSLSSGLVSRGRREMDMLQKMRLKDLKNLGHGGDSTLQSRFPLWDLKYYQRLVSSSRKVDESAVSEYFPLEYVIPQMLQIFEAALGLRFNRIPRTELLDAKIWHNTVTVFAVWDTRQDEPAFMGYLYFDLLWRENKFRGAHNVTMEFGFEKSNGGRKYPSTIVMSAFPTVGDEGCVLLKHHQLITIFHELGHAIHNLVSRTTYLKFHGTSLPPDFVEIPSLMLENWCWIPQVLVSMSTHYSHLRPEYREKWQREHPGEEQPPKQLPDEIAHALVKYRYSGRGLYHLFQLFTIRSISLFDLAIHSAGSAEEAESMDVQKLWYDIREKTEGFDFAEVRETGSDLVAFAHLLGGYDMACYSYLCCSSFAQDLFQSLFAVDPTNTNAWERYRQMVLQPGAEHPDLLKLLEKVLGHAPNATALINVLENADL</sequence>
<dbReference type="InterPro" id="IPR001567">
    <property type="entry name" value="Pept_M3A_M3B_dom"/>
</dbReference>
<dbReference type="GO" id="GO:0046872">
    <property type="term" value="F:metal ion binding"/>
    <property type="evidence" value="ECO:0007669"/>
    <property type="project" value="UniProtKB-UniRule"/>
</dbReference>
<proteinExistence type="inferred from homology"/>
<comment type="similarity">
    <text evidence="1 7">Belongs to the peptidase M3 family.</text>
</comment>
<evidence type="ECO:0000256" key="2">
    <source>
        <dbReference type="ARBA" id="ARBA00022670"/>
    </source>
</evidence>
<dbReference type="Pfam" id="PF01432">
    <property type="entry name" value="Peptidase_M3"/>
    <property type="match status" value="1"/>
</dbReference>
<feature type="domain" description="Peptidase M3A/M3B catalytic" evidence="8">
    <location>
        <begin position="229"/>
        <end position="714"/>
    </location>
</feature>
<accession>A0A0A2VE43</accession>
<evidence type="ECO:0000259" key="8">
    <source>
        <dbReference type="Pfam" id="PF01432"/>
    </source>
</evidence>
<dbReference type="EMBL" id="ANFO01001076">
    <property type="protein sequence ID" value="KGQ04365.1"/>
    <property type="molecule type" value="Genomic_DNA"/>
</dbReference>
<dbReference type="GO" id="GO:0005758">
    <property type="term" value="C:mitochondrial intermembrane space"/>
    <property type="evidence" value="ECO:0007669"/>
    <property type="project" value="TreeGrafter"/>
</dbReference>
<reference evidence="9 10" key="1">
    <citation type="submission" date="2012-10" db="EMBL/GenBank/DDBJ databases">
        <title>Genome sequencing and analysis of entomopathogenic fungi Beauveria bassiana D1-5.</title>
        <authorList>
            <person name="Li Q."/>
            <person name="Wang L."/>
            <person name="Zhang Z."/>
            <person name="Wang Q."/>
            <person name="Ren J."/>
            <person name="Wang M."/>
            <person name="Xu W."/>
            <person name="Wang J."/>
            <person name="Lu Y."/>
            <person name="Du Q."/>
            <person name="Sun Z."/>
        </authorList>
    </citation>
    <scope>NUCLEOTIDE SEQUENCE [LARGE SCALE GENOMIC DNA]</scope>
    <source>
        <strain evidence="9 10">D1-5</strain>
    </source>
</reference>
<evidence type="ECO:0000256" key="6">
    <source>
        <dbReference type="ARBA" id="ARBA00023049"/>
    </source>
</evidence>
<dbReference type="HOGENOM" id="CLU_001805_1_2_1"/>
<name>A0A0A2VE43_BEABA</name>
<comment type="caution">
    <text evidence="9">The sequence shown here is derived from an EMBL/GenBank/DDBJ whole genome shotgun (WGS) entry which is preliminary data.</text>
</comment>
<evidence type="ECO:0000256" key="7">
    <source>
        <dbReference type="RuleBase" id="RU003435"/>
    </source>
</evidence>
<dbReference type="CDD" id="cd06455">
    <property type="entry name" value="M3A_TOP"/>
    <property type="match status" value="1"/>
</dbReference>
<dbReference type="PANTHER" id="PTHR11804">
    <property type="entry name" value="PROTEASE M3 THIMET OLIGOPEPTIDASE-RELATED"/>
    <property type="match status" value="1"/>
</dbReference>
<evidence type="ECO:0000256" key="5">
    <source>
        <dbReference type="ARBA" id="ARBA00022833"/>
    </source>
</evidence>
<evidence type="ECO:0000256" key="3">
    <source>
        <dbReference type="ARBA" id="ARBA00022723"/>
    </source>
</evidence>
<keyword evidence="6 7" id="KW-0482">Metalloprotease</keyword>